<feature type="domain" description="O-antigen ligase-related" evidence="6">
    <location>
        <begin position="245"/>
        <end position="395"/>
    </location>
</feature>
<keyword evidence="4 5" id="KW-0472">Membrane</keyword>
<keyword evidence="2 5" id="KW-0812">Transmembrane</keyword>
<dbReference type="PANTHER" id="PTHR37422:SF17">
    <property type="entry name" value="O-ANTIGEN LIGASE"/>
    <property type="match status" value="1"/>
</dbReference>
<comment type="caution">
    <text evidence="7">The sequence shown here is derived from an EMBL/GenBank/DDBJ whole genome shotgun (WGS) entry which is preliminary data.</text>
</comment>
<dbReference type="PANTHER" id="PTHR37422">
    <property type="entry name" value="TEICHURONIC ACID BIOSYNTHESIS PROTEIN TUAE"/>
    <property type="match status" value="1"/>
</dbReference>
<keyword evidence="7" id="KW-0436">Ligase</keyword>
<organism evidence="7 8">
    <name type="scientific">Bacteroides stercoris</name>
    <dbReference type="NCBI Taxonomy" id="46506"/>
    <lineage>
        <taxon>Bacteria</taxon>
        <taxon>Pseudomonadati</taxon>
        <taxon>Bacteroidota</taxon>
        <taxon>Bacteroidia</taxon>
        <taxon>Bacteroidales</taxon>
        <taxon>Bacteroidaceae</taxon>
        <taxon>Bacteroides</taxon>
    </lineage>
</organism>
<feature type="transmembrane region" description="Helical" evidence="5">
    <location>
        <begin position="6"/>
        <end position="22"/>
    </location>
</feature>
<dbReference type="GO" id="GO:0016020">
    <property type="term" value="C:membrane"/>
    <property type="evidence" value="ECO:0007669"/>
    <property type="project" value="UniProtKB-SubCell"/>
</dbReference>
<evidence type="ECO:0000313" key="8">
    <source>
        <dbReference type="Proteomes" id="UP000284604"/>
    </source>
</evidence>
<feature type="transmembrane region" description="Helical" evidence="5">
    <location>
        <begin position="132"/>
        <end position="153"/>
    </location>
</feature>
<dbReference type="GO" id="GO:0016874">
    <property type="term" value="F:ligase activity"/>
    <property type="evidence" value="ECO:0007669"/>
    <property type="project" value="UniProtKB-KW"/>
</dbReference>
<dbReference type="Pfam" id="PF04932">
    <property type="entry name" value="Wzy_C"/>
    <property type="match status" value="1"/>
</dbReference>
<feature type="transmembrane region" description="Helical" evidence="5">
    <location>
        <begin position="340"/>
        <end position="358"/>
    </location>
</feature>
<keyword evidence="3 5" id="KW-1133">Transmembrane helix</keyword>
<evidence type="ECO:0000256" key="5">
    <source>
        <dbReference type="SAM" id="Phobius"/>
    </source>
</evidence>
<dbReference type="AlphaFoldDB" id="A0A415PSL7"/>
<feature type="transmembrane region" description="Helical" evidence="5">
    <location>
        <begin position="54"/>
        <end position="72"/>
    </location>
</feature>
<feature type="transmembrane region" description="Helical" evidence="5">
    <location>
        <begin position="243"/>
        <end position="269"/>
    </location>
</feature>
<feature type="transmembrane region" description="Helical" evidence="5">
    <location>
        <begin position="29"/>
        <end position="48"/>
    </location>
</feature>
<dbReference type="InterPro" id="IPR051533">
    <property type="entry name" value="WaaL-like"/>
</dbReference>
<dbReference type="InterPro" id="IPR007016">
    <property type="entry name" value="O-antigen_ligase-rel_domated"/>
</dbReference>
<evidence type="ECO:0000313" key="7">
    <source>
        <dbReference type="EMBL" id="RHM15989.1"/>
    </source>
</evidence>
<reference evidence="7 8" key="1">
    <citation type="submission" date="2018-08" db="EMBL/GenBank/DDBJ databases">
        <title>A genome reference for cultivated species of the human gut microbiota.</title>
        <authorList>
            <person name="Zou Y."/>
            <person name="Xue W."/>
            <person name="Luo G."/>
        </authorList>
    </citation>
    <scope>NUCLEOTIDE SEQUENCE [LARGE SCALE GENOMIC DNA]</scope>
    <source>
        <strain evidence="7 8">AF35-20</strain>
    </source>
</reference>
<evidence type="ECO:0000259" key="6">
    <source>
        <dbReference type="Pfam" id="PF04932"/>
    </source>
</evidence>
<feature type="transmembrane region" description="Helical" evidence="5">
    <location>
        <begin position="84"/>
        <end position="107"/>
    </location>
</feature>
<evidence type="ECO:0000256" key="3">
    <source>
        <dbReference type="ARBA" id="ARBA00022989"/>
    </source>
</evidence>
<feature type="transmembrane region" description="Helical" evidence="5">
    <location>
        <begin position="414"/>
        <end position="438"/>
    </location>
</feature>
<feature type="transmembrane region" description="Helical" evidence="5">
    <location>
        <begin position="160"/>
        <end position="184"/>
    </location>
</feature>
<evidence type="ECO:0000256" key="1">
    <source>
        <dbReference type="ARBA" id="ARBA00004141"/>
    </source>
</evidence>
<feature type="transmembrane region" description="Helical" evidence="5">
    <location>
        <begin position="212"/>
        <end position="231"/>
    </location>
</feature>
<name>A0A415PSL7_BACSE</name>
<sequence length="446" mass="51624">MVSSILIYIFYFLLLLLIPFFFHKKKAGAILFVLIFTAQFNVTCLIKLGITFSFFEVALLITSILIFIEQVYKKCWSCRISNVDIVFFLFLIFSFISVCIAFCRLLFGDLQLTSEYSTIPGVRSIMSLNKPLFYLLIIPVRNYISSQLSYDIYKEKFLKYLTYSGIIPSIAVVLQYLSIGFVVVHNNPSYSENVFKVVSYIGLRPVGLSNEAAGHCYELFFCLLGLFFSYYQRIISRSTFLLLYSLFFVSVILSISRTGLLFFIAYSAYAYMKHSGVSMKGILVLIFMGSFFTLLLGNLHIGGFNLFDRLLSTTDVEADLSTIERYGLAHALVNLAIDKSMVLGVGIYNYFYYLKFYLPDYMKDLVYERGFPLPSFNFIVQLWAEFGLPIFLLFMYMVVKYIRKCKNSFINEWFLSLFLFALSFQILNFSIPFVILLYPQLKKKII</sequence>
<evidence type="ECO:0000256" key="2">
    <source>
        <dbReference type="ARBA" id="ARBA00022692"/>
    </source>
</evidence>
<comment type="subcellular location">
    <subcellularLocation>
        <location evidence="1">Membrane</location>
        <topology evidence="1">Multi-pass membrane protein</topology>
    </subcellularLocation>
</comment>
<protein>
    <submittedName>
        <fullName evidence="7">O-antigen ligase domain-containing protein</fullName>
    </submittedName>
</protein>
<accession>A0A415PSL7</accession>
<evidence type="ECO:0000256" key="4">
    <source>
        <dbReference type="ARBA" id="ARBA00023136"/>
    </source>
</evidence>
<dbReference type="EMBL" id="QRPN01000022">
    <property type="protein sequence ID" value="RHM15989.1"/>
    <property type="molecule type" value="Genomic_DNA"/>
</dbReference>
<feature type="transmembrane region" description="Helical" evidence="5">
    <location>
        <begin position="281"/>
        <end position="301"/>
    </location>
</feature>
<dbReference type="Proteomes" id="UP000284604">
    <property type="component" value="Unassembled WGS sequence"/>
</dbReference>
<gene>
    <name evidence="7" type="ORF">DWZ78_14875</name>
</gene>
<proteinExistence type="predicted"/>
<feature type="transmembrane region" description="Helical" evidence="5">
    <location>
        <begin position="378"/>
        <end position="402"/>
    </location>
</feature>